<evidence type="ECO:0000256" key="5">
    <source>
        <dbReference type="ARBA" id="ARBA00022723"/>
    </source>
</evidence>
<comment type="caution">
    <text evidence="13">Lacks conserved residue(s) required for the propagation of feature annotation.</text>
</comment>
<dbReference type="Pfam" id="PF00587">
    <property type="entry name" value="tRNA-synt_2b"/>
    <property type="match status" value="1"/>
</dbReference>
<dbReference type="Gene3D" id="3.30.980.10">
    <property type="entry name" value="Threonyl-trna Synthetase, Chain A, domain 2"/>
    <property type="match status" value="1"/>
</dbReference>
<evidence type="ECO:0000256" key="7">
    <source>
        <dbReference type="ARBA" id="ARBA00022833"/>
    </source>
</evidence>
<comment type="catalytic activity">
    <reaction evidence="12 13">
        <text>tRNA(Thr) + L-threonine + ATP = L-threonyl-tRNA(Thr) + AMP + diphosphate + H(+)</text>
        <dbReference type="Rhea" id="RHEA:24624"/>
        <dbReference type="Rhea" id="RHEA-COMP:9670"/>
        <dbReference type="Rhea" id="RHEA-COMP:9704"/>
        <dbReference type="ChEBI" id="CHEBI:15378"/>
        <dbReference type="ChEBI" id="CHEBI:30616"/>
        <dbReference type="ChEBI" id="CHEBI:33019"/>
        <dbReference type="ChEBI" id="CHEBI:57926"/>
        <dbReference type="ChEBI" id="CHEBI:78442"/>
        <dbReference type="ChEBI" id="CHEBI:78534"/>
        <dbReference type="ChEBI" id="CHEBI:456215"/>
        <dbReference type="EC" id="6.1.1.3"/>
    </reaction>
</comment>
<dbReference type="Gene3D" id="3.40.50.800">
    <property type="entry name" value="Anticodon-binding domain"/>
    <property type="match status" value="1"/>
</dbReference>
<dbReference type="GO" id="GO:0046872">
    <property type="term" value="F:metal ion binding"/>
    <property type="evidence" value="ECO:0007669"/>
    <property type="project" value="UniProtKB-KW"/>
</dbReference>
<keyword evidence="8 13" id="KW-0067">ATP-binding</keyword>
<dbReference type="SUPFAM" id="SSF55681">
    <property type="entry name" value="Class II aaRS and biotin synthetases"/>
    <property type="match status" value="1"/>
</dbReference>
<feature type="binding site" evidence="13">
    <location>
        <position position="260"/>
    </location>
    <ligand>
        <name>Zn(2+)</name>
        <dbReference type="ChEBI" id="CHEBI:29105"/>
        <note>catalytic</note>
    </ligand>
</feature>
<dbReference type="GO" id="GO:0000049">
    <property type="term" value="F:tRNA binding"/>
    <property type="evidence" value="ECO:0007669"/>
    <property type="project" value="UniProtKB-KW"/>
</dbReference>
<dbReference type="InterPro" id="IPR004154">
    <property type="entry name" value="Anticodon-bd"/>
</dbReference>
<keyword evidence="10 13" id="KW-0648">Protein biosynthesis</keyword>
<keyword evidence="7 13" id="KW-0862">Zinc</keyword>
<dbReference type="GO" id="GO:0006435">
    <property type="term" value="P:threonyl-tRNA aminoacylation"/>
    <property type="evidence" value="ECO:0007669"/>
    <property type="project" value="UniProtKB-UniRule"/>
</dbReference>
<dbReference type="PROSITE" id="PS50862">
    <property type="entry name" value="AA_TRNA_LIGASE_II"/>
    <property type="match status" value="1"/>
</dbReference>
<dbReference type="InterPro" id="IPR002320">
    <property type="entry name" value="Thr-tRNA-ligase_IIa"/>
</dbReference>
<dbReference type="Proteomes" id="UP000005254">
    <property type="component" value="Chromosome"/>
</dbReference>
<evidence type="ECO:0000256" key="2">
    <source>
        <dbReference type="ARBA" id="ARBA00022490"/>
    </source>
</evidence>
<evidence type="ECO:0000313" key="17">
    <source>
        <dbReference type="Proteomes" id="UP000005254"/>
    </source>
</evidence>
<dbReference type="HAMAP" id="MF_00184">
    <property type="entry name" value="Thr_tRNA_synth"/>
    <property type="match status" value="1"/>
</dbReference>
<dbReference type="GO" id="GO:0005524">
    <property type="term" value="F:ATP binding"/>
    <property type="evidence" value="ECO:0007669"/>
    <property type="project" value="UniProtKB-UniRule"/>
</dbReference>
<keyword evidence="5 13" id="KW-0479">Metal-binding</keyword>
<gene>
    <name evidence="13" type="primary">thrS</name>
    <name evidence="16" type="ORF">CM1_02285</name>
</gene>
<keyword evidence="3 13" id="KW-0820">tRNA-binding</keyword>
<evidence type="ECO:0000256" key="12">
    <source>
        <dbReference type="ARBA" id="ARBA00049515"/>
    </source>
</evidence>
<dbReference type="InterPro" id="IPR036621">
    <property type="entry name" value="Anticodon-bd_dom_sf"/>
</dbReference>
<comment type="subcellular location">
    <subcellularLocation>
        <location evidence="13">Cytoplasm</location>
    </subcellularLocation>
</comment>
<organism evidence="16 17">
    <name type="scientific">Mycoplasmoides genitalium M6320</name>
    <dbReference type="NCBI Taxonomy" id="662945"/>
    <lineage>
        <taxon>Bacteria</taxon>
        <taxon>Bacillati</taxon>
        <taxon>Mycoplasmatota</taxon>
        <taxon>Mycoplasmoidales</taxon>
        <taxon>Mycoplasmoidaceae</taxon>
        <taxon>Mycoplasmoides</taxon>
    </lineage>
</organism>
<dbReference type="EC" id="6.1.1.3" evidence="13"/>
<evidence type="ECO:0000256" key="10">
    <source>
        <dbReference type="ARBA" id="ARBA00022917"/>
    </source>
</evidence>
<evidence type="ECO:0000259" key="15">
    <source>
        <dbReference type="PROSITE" id="PS50862"/>
    </source>
</evidence>
<dbReference type="FunFam" id="3.40.50.800:FF:000001">
    <property type="entry name" value="Threonine--tRNA ligase"/>
    <property type="match status" value="1"/>
</dbReference>
<evidence type="ECO:0000256" key="9">
    <source>
        <dbReference type="ARBA" id="ARBA00022884"/>
    </source>
</evidence>
<sequence>MLAGVLLLQIWLKCKYANVQFGEHGFNGDEFYLDFYINENFSTKQFAKIESDLNSLSSKLEGISQKFVSLDEALSFFENDQFTKNLLKKSNLNKFKITFFENKHFWIEDLTLTFIKKSFIKLLNVSVNYFLGDPSQLQLQRINGIFAQSKKELEQLIKENEERLKKDHRSLGKQLELFSFDPLIGAGLPIWLAKGTTLRNIIGNFVHHQQLLFGFNTVCSPVLANIELFKISGHYQHYKEDMFPAIKLDSQAMMLRPMTCPHHCLIFKQKRYSYKKMPQRFSEDSILHRFEASGGLIGLERVRCMTLLDNHIFCRADQIKSEIKNAFNLIQKVNKKFGFIFDRIDLSLHDPKNQSKFIDNPGLWRESESQMENVLKDLNIQYQKEIGAAAFYGPKIDFQFKTIFKKMITIATIQLDFLLPEKFDLTYIDKKNTLKKPVIIHVGIIGTYERFIAALLEKTSGNFPLWLAPVQVVIIPVNIQKHLKAAKKLYNKLLKENIRVNLDDNQDRLAKKVRQAIIEKIPLQLIVGDKEIENLEKLTCRGFKGEKITRISFNNFVKRVRRDG</sequence>
<evidence type="ECO:0000256" key="3">
    <source>
        <dbReference type="ARBA" id="ARBA00022555"/>
    </source>
</evidence>
<dbReference type="Gene3D" id="3.30.930.10">
    <property type="entry name" value="Bira Bifunctional Protein, Domain 2"/>
    <property type="match status" value="1"/>
</dbReference>
<keyword evidence="2 13" id="KW-0963">Cytoplasm</keyword>
<feature type="binding site" evidence="13">
    <location>
        <position position="441"/>
    </location>
    <ligand>
        <name>Zn(2+)</name>
        <dbReference type="ChEBI" id="CHEBI:29105"/>
        <note>catalytic</note>
    </ligand>
</feature>
<comment type="cofactor">
    <cofactor evidence="13">
        <name>Zn(2+)</name>
        <dbReference type="ChEBI" id="CHEBI:29105"/>
    </cofactor>
    <text evidence="13">Binds 1 zinc ion per subunit.</text>
</comment>
<dbReference type="InterPro" id="IPR045864">
    <property type="entry name" value="aa-tRNA-synth_II/BPL/LPL"/>
</dbReference>
<dbReference type="InterPro" id="IPR018163">
    <property type="entry name" value="Thr/Ala-tRNA-synth_IIc_edit"/>
</dbReference>
<dbReference type="Gene3D" id="3.30.54.20">
    <property type="match status" value="1"/>
</dbReference>
<accession>A0ABC7ZJC4</accession>
<evidence type="ECO:0000256" key="11">
    <source>
        <dbReference type="ARBA" id="ARBA00023146"/>
    </source>
</evidence>
<reference evidence="16 17" key="1">
    <citation type="journal article" date="2012" name="J. Bacteriol.">
        <title>Draft Genome Sequences of Four Axenic Mycoplasma genitalium Strains Isolated from Denmark, Japan, and Australia.</title>
        <authorList>
            <person name="McGowin C.L."/>
            <person name="Ma L."/>
            <person name="Jensen J.S."/>
            <person name="Mancuso M.M."/>
            <person name="Hamasuna R."/>
            <person name="Adegboye D."/>
            <person name="Martin D.H."/>
        </authorList>
    </citation>
    <scope>NUCLEOTIDE SEQUENCE [LARGE SCALE GENOMIC DNA]</scope>
    <source>
        <strain evidence="16 17">M6320</strain>
    </source>
</reference>
<comment type="subunit">
    <text evidence="13">Homodimer.</text>
</comment>
<keyword evidence="11 13" id="KW-0030">Aminoacyl-tRNA synthetase</keyword>
<dbReference type="RefSeq" id="WP_014894493.1">
    <property type="nucleotide sequence ID" value="NC_018497.1"/>
</dbReference>
<dbReference type="InterPro" id="IPR033728">
    <property type="entry name" value="ThrRS_core"/>
</dbReference>
<dbReference type="InterPro" id="IPR002314">
    <property type="entry name" value="aa-tRNA-synt_IIb"/>
</dbReference>
<dbReference type="PRINTS" id="PR01047">
    <property type="entry name" value="TRNASYNTHTHR"/>
</dbReference>
<keyword evidence="9 13" id="KW-0694">RNA-binding</keyword>
<dbReference type="SUPFAM" id="SSF52954">
    <property type="entry name" value="Class II aaRS ABD-related"/>
    <property type="match status" value="1"/>
</dbReference>
<keyword evidence="6 13" id="KW-0547">Nucleotide-binding</keyword>
<evidence type="ECO:0000256" key="14">
    <source>
        <dbReference type="SAM" id="Coils"/>
    </source>
</evidence>
<dbReference type="NCBIfam" id="TIGR00418">
    <property type="entry name" value="thrS"/>
    <property type="match status" value="1"/>
</dbReference>
<dbReference type="InterPro" id="IPR047246">
    <property type="entry name" value="ThrRS_anticodon"/>
</dbReference>
<dbReference type="SUPFAM" id="SSF55186">
    <property type="entry name" value="ThrRS/AlaRS common domain"/>
    <property type="match status" value="1"/>
</dbReference>
<dbReference type="FunFam" id="3.30.930.10:FF:000002">
    <property type="entry name" value="Threonine--tRNA ligase"/>
    <property type="match status" value="1"/>
</dbReference>
<dbReference type="PANTHER" id="PTHR11451:SF56">
    <property type="entry name" value="THREONINE--TRNA LIGASE 1"/>
    <property type="match status" value="1"/>
</dbReference>
<dbReference type="Pfam" id="PF03129">
    <property type="entry name" value="HGTP_anticodon"/>
    <property type="match status" value="1"/>
</dbReference>
<evidence type="ECO:0000313" key="16">
    <source>
        <dbReference type="EMBL" id="AFQ04211.1"/>
    </source>
</evidence>
<evidence type="ECO:0000256" key="6">
    <source>
        <dbReference type="ARBA" id="ARBA00022741"/>
    </source>
</evidence>
<feature type="binding site" evidence="13">
    <location>
        <position position="311"/>
    </location>
    <ligand>
        <name>Zn(2+)</name>
        <dbReference type="ChEBI" id="CHEBI:29105"/>
        <note>catalytic</note>
    </ligand>
</feature>
<evidence type="ECO:0000256" key="1">
    <source>
        <dbReference type="ARBA" id="ARBA00008226"/>
    </source>
</evidence>
<dbReference type="CDD" id="cd00771">
    <property type="entry name" value="ThrRS_core"/>
    <property type="match status" value="1"/>
</dbReference>
<dbReference type="PANTHER" id="PTHR11451">
    <property type="entry name" value="THREONINE-TRNA LIGASE"/>
    <property type="match status" value="1"/>
</dbReference>
<dbReference type="EMBL" id="CP003772">
    <property type="protein sequence ID" value="AFQ04211.1"/>
    <property type="molecule type" value="Genomic_DNA"/>
</dbReference>
<dbReference type="AlphaFoldDB" id="A0ABC7ZJC4"/>
<dbReference type="GO" id="GO:0004829">
    <property type="term" value="F:threonine-tRNA ligase activity"/>
    <property type="evidence" value="ECO:0007669"/>
    <property type="project" value="UniProtKB-UniRule"/>
</dbReference>
<dbReference type="InterPro" id="IPR006195">
    <property type="entry name" value="aa-tRNA-synth_II"/>
</dbReference>
<comment type="similarity">
    <text evidence="1 13">Belongs to the class-II aminoacyl-tRNA synthetase family.</text>
</comment>
<evidence type="ECO:0000256" key="13">
    <source>
        <dbReference type="HAMAP-Rule" id="MF_00184"/>
    </source>
</evidence>
<feature type="coiled-coil region" evidence="14">
    <location>
        <begin position="139"/>
        <end position="170"/>
    </location>
</feature>
<evidence type="ECO:0000256" key="4">
    <source>
        <dbReference type="ARBA" id="ARBA00022598"/>
    </source>
</evidence>
<dbReference type="GO" id="GO:0005737">
    <property type="term" value="C:cytoplasm"/>
    <property type="evidence" value="ECO:0007669"/>
    <property type="project" value="UniProtKB-SubCell"/>
</dbReference>
<keyword evidence="14" id="KW-0175">Coiled coil</keyword>
<name>A0ABC7ZJC4_MYCGT</name>
<keyword evidence="4 13" id="KW-0436">Ligase</keyword>
<dbReference type="KEGG" id="mgx:CM1_02285"/>
<proteinExistence type="inferred from homology"/>
<feature type="domain" description="Aminoacyl-transfer RNA synthetases class-II family profile" evidence="15">
    <location>
        <begin position="196"/>
        <end position="464"/>
    </location>
</feature>
<protein>
    <recommendedName>
        <fullName evidence="13">Threonine--tRNA ligase</fullName>
        <ecNumber evidence="13">6.1.1.3</ecNumber>
    </recommendedName>
    <alternativeName>
        <fullName evidence="13">Threonyl-tRNA synthetase</fullName>
        <shortName evidence="13">ThrRS</shortName>
    </alternativeName>
</protein>
<dbReference type="CDD" id="cd00860">
    <property type="entry name" value="ThrRS_anticodon"/>
    <property type="match status" value="1"/>
</dbReference>
<evidence type="ECO:0000256" key="8">
    <source>
        <dbReference type="ARBA" id="ARBA00022840"/>
    </source>
</evidence>